<accession>A0A5C6RS76</accession>
<proteinExistence type="predicted"/>
<dbReference type="Gene3D" id="3.50.50.60">
    <property type="entry name" value="FAD/NAD(P)-binding domain"/>
    <property type="match status" value="1"/>
</dbReference>
<dbReference type="AlphaFoldDB" id="A0A5C6RS76"/>
<protein>
    <submittedName>
        <fullName evidence="1">FAD-dependent oxidoreductase</fullName>
    </submittedName>
</protein>
<dbReference type="RefSeq" id="WP_147166851.1">
    <property type="nucleotide sequence ID" value="NZ_VOOR01000012.1"/>
</dbReference>
<comment type="caution">
    <text evidence="1">The sequence shown here is derived from an EMBL/GenBank/DDBJ whole genome shotgun (WGS) entry which is preliminary data.</text>
</comment>
<dbReference type="EMBL" id="VOOR01000012">
    <property type="protein sequence ID" value="TXB64152.1"/>
    <property type="molecule type" value="Genomic_DNA"/>
</dbReference>
<keyword evidence="2" id="KW-1185">Reference proteome</keyword>
<dbReference type="Proteomes" id="UP000321580">
    <property type="component" value="Unassembled WGS sequence"/>
</dbReference>
<dbReference type="InterPro" id="IPR036188">
    <property type="entry name" value="FAD/NAD-bd_sf"/>
</dbReference>
<evidence type="ECO:0000313" key="2">
    <source>
        <dbReference type="Proteomes" id="UP000321580"/>
    </source>
</evidence>
<reference evidence="1 2" key="1">
    <citation type="submission" date="2019-08" db="EMBL/GenBank/DDBJ databases">
        <title>Genome of Phaeodactylibacter luteus.</title>
        <authorList>
            <person name="Bowman J.P."/>
        </authorList>
    </citation>
    <scope>NUCLEOTIDE SEQUENCE [LARGE SCALE GENOMIC DNA]</scope>
    <source>
        <strain evidence="1 2">KCTC 42180</strain>
    </source>
</reference>
<dbReference type="SUPFAM" id="SSF51905">
    <property type="entry name" value="FAD/NAD(P)-binding domain"/>
    <property type="match status" value="1"/>
</dbReference>
<name>A0A5C6RS76_9BACT</name>
<evidence type="ECO:0000313" key="1">
    <source>
        <dbReference type="EMBL" id="TXB64152.1"/>
    </source>
</evidence>
<gene>
    <name evidence="1" type="ORF">FRY97_07615</name>
</gene>
<dbReference type="Pfam" id="PF05834">
    <property type="entry name" value="Lycopene_cycl"/>
    <property type="match status" value="1"/>
</dbReference>
<dbReference type="OrthoDB" id="24355at2"/>
<organism evidence="1 2">
    <name type="scientific">Phaeodactylibacter luteus</name>
    <dbReference type="NCBI Taxonomy" id="1564516"/>
    <lineage>
        <taxon>Bacteria</taxon>
        <taxon>Pseudomonadati</taxon>
        <taxon>Bacteroidota</taxon>
        <taxon>Saprospiria</taxon>
        <taxon>Saprospirales</taxon>
        <taxon>Haliscomenobacteraceae</taxon>
        <taxon>Phaeodactylibacter</taxon>
    </lineage>
</organism>
<sequence length="405" mass="45134">MVREYDIIIAGAGAAGLSLAYHLSQSSLCELDVLLLDADPKNTNDRTWCFWSEGAPPFPEAVFHTWEKLYFQDETGRYGGQLGPLKYHMIRGLDFYRHVRSALASRSNFEFRQERIESIDEKSGRAIVKTQIGAYSGRHVFNSCPLPGALPALGRYQLLQHFAGWWIELGKPVFSSAEGTLMDFRTAQPGDCRFFYVLPVSPSRALVEFTVFSPSRLAAEAYQSALKDYIEGQLGFSQYEVLEKEEGAIPMTDAAFKNRLSPRVHQIGTVGGAVKPTTGYAFSRIQEQARQVVAQLEAGQAPDTRLPSQARFAFYDQLLLDILEVEGFRGKGVFHRLFRHNRIGKVLKFLSERSNPVAEARIFATLPVPLFLKALLRNLQLRAGSYAAAYPSTAAAAPATLTPKQ</sequence>